<dbReference type="InterPro" id="IPR051202">
    <property type="entry name" value="Peptidase_C40"/>
</dbReference>
<comment type="caution">
    <text evidence="7">The sequence shown here is derived from an EMBL/GenBank/DDBJ whole genome shotgun (WGS) entry which is preliminary data.</text>
</comment>
<gene>
    <name evidence="7" type="ORF">Gocc_0402</name>
</gene>
<accession>A0A7M2Z2L5</accession>
<dbReference type="Gene3D" id="3.90.1720.10">
    <property type="entry name" value="endopeptidase domain like (from Nostoc punctiforme)"/>
    <property type="match status" value="1"/>
</dbReference>
<dbReference type="PROSITE" id="PS51935">
    <property type="entry name" value="NLPC_P60"/>
    <property type="match status" value="1"/>
</dbReference>
<dbReference type="Gene3D" id="1.10.530.10">
    <property type="match status" value="1"/>
</dbReference>
<sequence>MSVATVQQRIAELEALLAPPPIRQPIAAAAPARSFASALERADTRAPAALGGSYRAEIESASRETGVDPALILAVIRAESGGDPDAVSPAGAIGLMQLMPQTAAGLAVDPRDPAQNILGGARYLRSMLDRFGGDERLALAAYNAGPGAVSRYGGVPPYPETQRYVDRVVGYATELRASSAAAPPAAAPSLEGEPIVRTAMQFLGTPYSWGGESPSTGFDCSGLVQYVMAQHGKQVPRVAADQAETGQLVSRDELQPGDAVFFRYDDGSIGHNGIYIGGDRFIHAPKRGDVVKISSLSGPWYSERFSHGRRYS</sequence>
<dbReference type="OrthoDB" id="5244330at2"/>
<dbReference type="GO" id="GO:0000270">
    <property type="term" value="P:peptidoglycan metabolic process"/>
    <property type="evidence" value="ECO:0007669"/>
    <property type="project" value="InterPro"/>
</dbReference>
<dbReference type="RefSeq" id="WP_114794851.1">
    <property type="nucleotide sequence ID" value="NZ_QQZY01000001.1"/>
</dbReference>
<dbReference type="InterPro" id="IPR000064">
    <property type="entry name" value="NLP_P60_dom"/>
</dbReference>
<dbReference type="Pfam" id="PF01464">
    <property type="entry name" value="SLT"/>
    <property type="match status" value="1"/>
</dbReference>
<keyword evidence="8" id="KW-1185">Reference proteome</keyword>
<comment type="similarity">
    <text evidence="2">Belongs to the transglycosylase Slt family.</text>
</comment>
<evidence type="ECO:0000313" key="7">
    <source>
        <dbReference type="EMBL" id="RDI75983.1"/>
    </source>
</evidence>
<dbReference type="GO" id="GO:0008933">
    <property type="term" value="F:peptidoglycan lytic transglycosylase activity"/>
    <property type="evidence" value="ECO:0007669"/>
    <property type="project" value="InterPro"/>
</dbReference>
<comment type="similarity">
    <text evidence="1">Belongs to the peptidase C40 family.</text>
</comment>
<keyword evidence="5" id="KW-0788">Thiol protease</keyword>
<organism evidence="7 8">
    <name type="scientific">Gaiella occulta</name>
    <dbReference type="NCBI Taxonomy" id="1002870"/>
    <lineage>
        <taxon>Bacteria</taxon>
        <taxon>Bacillati</taxon>
        <taxon>Actinomycetota</taxon>
        <taxon>Thermoleophilia</taxon>
        <taxon>Gaiellales</taxon>
        <taxon>Gaiellaceae</taxon>
        <taxon>Gaiella</taxon>
    </lineage>
</organism>
<dbReference type="InterPro" id="IPR023346">
    <property type="entry name" value="Lysozyme-like_dom_sf"/>
</dbReference>
<dbReference type="PANTHER" id="PTHR47053:SF1">
    <property type="entry name" value="MUREIN DD-ENDOPEPTIDASE MEPH-RELATED"/>
    <property type="match status" value="1"/>
</dbReference>
<dbReference type="AlphaFoldDB" id="A0A7M2Z2L5"/>
<evidence type="ECO:0000259" key="6">
    <source>
        <dbReference type="PROSITE" id="PS51935"/>
    </source>
</evidence>
<evidence type="ECO:0000313" key="8">
    <source>
        <dbReference type="Proteomes" id="UP000254134"/>
    </source>
</evidence>
<dbReference type="CDD" id="cd00254">
    <property type="entry name" value="LT-like"/>
    <property type="match status" value="1"/>
</dbReference>
<dbReference type="PANTHER" id="PTHR47053">
    <property type="entry name" value="MUREIN DD-ENDOPEPTIDASE MEPH-RELATED"/>
    <property type="match status" value="1"/>
</dbReference>
<dbReference type="PROSITE" id="PS00922">
    <property type="entry name" value="TRANSGLYCOSYLASE"/>
    <property type="match status" value="1"/>
</dbReference>
<dbReference type="GO" id="GO:0016020">
    <property type="term" value="C:membrane"/>
    <property type="evidence" value="ECO:0007669"/>
    <property type="project" value="InterPro"/>
</dbReference>
<evidence type="ECO:0000256" key="3">
    <source>
        <dbReference type="ARBA" id="ARBA00022670"/>
    </source>
</evidence>
<keyword evidence="3" id="KW-0645">Protease</keyword>
<dbReference type="Pfam" id="PF00877">
    <property type="entry name" value="NLPC_P60"/>
    <property type="match status" value="1"/>
</dbReference>
<evidence type="ECO:0000256" key="4">
    <source>
        <dbReference type="ARBA" id="ARBA00022801"/>
    </source>
</evidence>
<evidence type="ECO:0000256" key="2">
    <source>
        <dbReference type="ARBA" id="ARBA00007734"/>
    </source>
</evidence>
<evidence type="ECO:0000256" key="1">
    <source>
        <dbReference type="ARBA" id="ARBA00007074"/>
    </source>
</evidence>
<protein>
    <submittedName>
        <fullName evidence="7">Transglycosylase</fullName>
    </submittedName>
</protein>
<dbReference type="GO" id="GO:0008234">
    <property type="term" value="F:cysteine-type peptidase activity"/>
    <property type="evidence" value="ECO:0007669"/>
    <property type="project" value="UniProtKB-KW"/>
</dbReference>
<dbReference type="InterPro" id="IPR000189">
    <property type="entry name" value="Transglyc_AS"/>
</dbReference>
<dbReference type="EMBL" id="QQZY01000001">
    <property type="protein sequence ID" value="RDI75983.1"/>
    <property type="molecule type" value="Genomic_DNA"/>
</dbReference>
<evidence type="ECO:0000256" key="5">
    <source>
        <dbReference type="ARBA" id="ARBA00022807"/>
    </source>
</evidence>
<dbReference type="InterPro" id="IPR008258">
    <property type="entry name" value="Transglycosylase_SLT_dom_1"/>
</dbReference>
<reference evidence="7 8" key="1">
    <citation type="submission" date="2018-07" db="EMBL/GenBank/DDBJ databases">
        <title>High-quality-draft genome sequence of Gaiella occulta.</title>
        <authorList>
            <person name="Severino R."/>
            <person name="Froufe H.J.C."/>
            <person name="Rainey F.A."/>
            <person name="Barroso C."/>
            <person name="Albuquerque L."/>
            <person name="Lobo-Da-Cunha A."/>
            <person name="Da Costa M.S."/>
            <person name="Egas C."/>
        </authorList>
    </citation>
    <scope>NUCLEOTIDE SEQUENCE [LARGE SCALE GENOMIC DNA]</scope>
    <source>
        <strain evidence="7 8">F2-233</strain>
    </source>
</reference>
<dbReference type="SUPFAM" id="SSF53955">
    <property type="entry name" value="Lysozyme-like"/>
    <property type="match status" value="1"/>
</dbReference>
<reference evidence="8" key="2">
    <citation type="journal article" date="2019" name="MicrobiologyOpen">
        <title>High-quality draft genome sequence of Gaiella occulta isolated from a 150 meter deep mineral water borehole and comparison with the genome sequences of other deep-branching lineages of the phylum Actinobacteria.</title>
        <authorList>
            <person name="Severino R."/>
            <person name="Froufe H.J.C."/>
            <person name="Barroso C."/>
            <person name="Albuquerque L."/>
            <person name="Lobo-da-Cunha A."/>
            <person name="da Costa M.S."/>
            <person name="Egas C."/>
        </authorList>
    </citation>
    <scope>NUCLEOTIDE SEQUENCE [LARGE SCALE GENOMIC DNA]</scope>
    <source>
        <strain evidence="8">F2-233</strain>
    </source>
</reference>
<name>A0A7M2Z2L5_9ACTN</name>
<dbReference type="Proteomes" id="UP000254134">
    <property type="component" value="Unassembled WGS sequence"/>
</dbReference>
<keyword evidence="4" id="KW-0378">Hydrolase</keyword>
<dbReference type="InterPro" id="IPR038765">
    <property type="entry name" value="Papain-like_cys_pep_sf"/>
</dbReference>
<dbReference type="SUPFAM" id="SSF54001">
    <property type="entry name" value="Cysteine proteinases"/>
    <property type="match status" value="1"/>
</dbReference>
<dbReference type="GO" id="GO:0006508">
    <property type="term" value="P:proteolysis"/>
    <property type="evidence" value="ECO:0007669"/>
    <property type="project" value="UniProtKB-KW"/>
</dbReference>
<proteinExistence type="inferred from homology"/>
<feature type="domain" description="NlpC/P60" evidence="6">
    <location>
        <begin position="189"/>
        <end position="312"/>
    </location>
</feature>